<protein>
    <recommendedName>
        <fullName evidence="1">Fibronectin type-III domain-containing protein</fullName>
    </recommendedName>
</protein>
<evidence type="ECO:0000313" key="3">
    <source>
        <dbReference type="Proteomes" id="UP000024635"/>
    </source>
</evidence>
<dbReference type="PROSITE" id="PS50853">
    <property type="entry name" value="FN3"/>
    <property type="match status" value="1"/>
</dbReference>
<dbReference type="InterPro" id="IPR003961">
    <property type="entry name" value="FN3_dom"/>
</dbReference>
<feature type="domain" description="Fibronectin type-III" evidence="1">
    <location>
        <begin position="260"/>
        <end position="356"/>
    </location>
</feature>
<reference evidence="3" key="1">
    <citation type="journal article" date="2015" name="Nat. Genet.">
        <title>The genome and transcriptome of the zoonotic hookworm Ancylostoma ceylanicum identify infection-specific gene families.</title>
        <authorList>
            <person name="Schwarz E.M."/>
            <person name="Hu Y."/>
            <person name="Antoshechkin I."/>
            <person name="Miller M.M."/>
            <person name="Sternberg P.W."/>
            <person name="Aroian R.V."/>
        </authorList>
    </citation>
    <scope>NUCLEOTIDE SEQUENCE</scope>
    <source>
        <strain evidence="3">HY135</strain>
    </source>
</reference>
<dbReference type="OrthoDB" id="10606161at2759"/>
<accession>A0A016T8J8</accession>
<evidence type="ECO:0000259" key="1">
    <source>
        <dbReference type="PROSITE" id="PS50853"/>
    </source>
</evidence>
<dbReference type="CDD" id="cd00063">
    <property type="entry name" value="FN3"/>
    <property type="match status" value="1"/>
</dbReference>
<dbReference type="InterPro" id="IPR036116">
    <property type="entry name" value="FN3_sf"/>
</dbReference>
<dbReference type="SUPFAM" id="SSF49265">
    <property type="entry name" value="Fibronectin type III"/>
    <property type="match status" value="1"/>
</dbReference>
<sequence length="490" mass="56145">MEIQDSRYGASSRVIERHSSLRFIFGFFAWIHKASKVLRADVSGRPLLNTGSRSKRRRELLPRNRDPTIAEKITICLPFISDEVSTAIQQCLRRSALNNIVSVVKIPPSNLKRQLLRNRMYDRFYITPNCVICTTGKPGDCMCSGVVYLITYISCGEEFIGETARPLCARIREHLDGKQRSRESTPLGNHRRYSTTEPFLRLDYKDGKRHEFRVDGPHLKIPEEQRPLDIRVTIKPKFGTYEGVTERQRIFISEEAPQFPPENMTVLAYSPVEIYIYFDPVPTKTFAGKLKGCEVYVCETKLLPPICVSKLVPQGQNEVFFTEFLPGKIYHATAECLTSGGAGPRSPWITFETMELRPAGKKPYETIANTTYPRPKDIGVRVNIDVLEDMMILISWEFAMKDGSVFEQSLIKDFQVMKYRKEGAHYREVAVITKDKNLRDIGVGVSSSEFHAREQFGIFRVYYSTSLSVRLTPDFQTSIDARFARILYII</sequence>
<dbReference type="Proteomes" id="UP000024635">
    <property type="component" value="Unassembled WGS sequence"/>
</dbReference>
<dbReference type="AlphaFoldDB" id="A0A016T8J8"/>
<keyword evidence="3" id="KW-1185">Reference proteome</keyword>
<dbReference type="InterPro" id="IPR013783">
    <property type="entry name" value="Ig-like_fold"/>
</dbReference>
<proteinExistence type="predicted"/>
<organism evidence="2 3">
    <name type="scientific">Ancylostoma ceylanicum</name>
    <dbReference type="NCBI Taxonomy" id="53326"/>
    <lineage>
        <taxon>Eukaryota</taxon>
        <taxon>Metazoa</taxon>
        <taxon>Ecdysozoa</taxon>
        <taxon>Nematoda</taxon>
        <taxon>Chromadorea</taxon>
        <taxon>Rhabditida</taxon>
        <taxon>Rhabditina</taxon>
        <taxon>Rhabditomorpha</taxon>
        <taxon>Strongyloidea</taxon>
        <taxon>Ancylostomatidae</taxon>
        <taxon>Ancylostomatinae</taxon>
        <taxon>Ancylostoma</taxon>
    </lineage>
</organism>
<comment type="caution">
    <text evidence="2">The sequence shown here is derived from an EMBL/GenBank/DDBJ whole genome shotgun (WGS) entry which is preliminary data.</text>
</comment>
<gene>
    <name evidence="2" type="primary">Acey_s0126.g1343</name>
    <name evidence="2" type="ORF">Y032_0126g1343</name>
</gene>
<dbReference type="EMBL" id="JARK01001462">
    <property type="protein sequence ID" value="EYB98992.1"/>
    <property type="molecule type" value="Genomic_DNA"/>
</dbReference>
<evidence type="ECO:0000313" key="2">
    <source>
        <dbReference type="EMBL" id="EYB98992.1"/>
    </source>
</evidence>
<dbReference type="Gene3D" id="2.60.40.10">
    <property type="entry name" value="Immunoglobulins"/>
    <property type="match status" value="1"/>
</dbReference>
<name>A0A016T8J8_9BILA</name>